<accession>A0A2N9JL71</accession>
<dbReference type="InterPro" id="IPR015815">
    <property type="entry name" value="HIBADH-related"/>
</dbReference>
<proteinExistence type="inferred from homology"/>
<dbReference type="PANTHER" id="PTHR43060">
    <property type="entry name" value="3-HYDROXYISOBUTYRATE DEHYDROGENASE-LIKE 1, MITOCHONDRIAL-RELATED"/>
    <property type="match status" value="1"/>
</dbReference>
<dbReference type="InterPro" id="IPR036291">
    <property type="entry name" value="NAD(P)-bd_dom_sf"/>
</dbReference>
<keyword evidence="2" id="KW-0560">Oxidoreductase</keyword>
<gene>
    <name evidence="7" type="ORF">MPLG2_3754</name>
</gene>
<name>A0A2N9JL71_9ACTN</name>
<evidence type="ECO:0000313" key="7">
    <source>
        <dbReference type="EMBL" id="SPD88784.1"/>
    </source>
</evidence>
<dbReference type="SUPFAM" id="SSF51735">
    <property type="entry name" value="NAD(P)-binding Rossmann-fold domains"/>
    <property type="match status" value="1"/>
</dbReference>
<dbReference type="InterPro" id="IPR008927">
    <property type="entry name" value="6-PGluconate_DH-like_C_sf"/>
</dbReference>
<dbReference type="InterPro" id="IPR029154">
    <property type="entry name" value="HIBADH-like_NADP-bd"/>
</dbReference>
<dbReference type="Gene3D" id="3.40.50.720">
    <property type="entry name" value="NAD(P)-binding Rossmann-like Domain"/>
    <property type="match status" value="1"/>
</dbReference>
<evidence type="ECO:0000256" key="3">
    <source>
        <dbReference type="ARBA" id="ARBA00023027"/>
    </source>
</evidence>
<dbReference type="SUPFAM" id="SSF48179">
    <property type="entry name" value="6-phosphogluconate dehydrogenase C-terminal domain-like"/>
    <property type="match status" value="1"/>
</dbReference>
<protein>
    <submittedName>
        <fullName evidence="7">Dehydrogenase</fullName>
    </submittedName>
</protein>
<dbReference type="OrthoDB" id="5176214at2"/>
<evidence type="ECO:0000256" key="1">
    <source>
        <dbReference type="ARBA" id="ARBA00009080"/>
    </source>
</evidence>
<dbReference type="Proteomes" id="UP000238164">
    <property type="component" value="Chromosome 1"/>
</dbReference>
<dbReference type="EMBL" id="LT985188">
    <property type="protein sequence ID" value="SPD88784.1"/>
    <property type="molecule type" value="Genomic_DNA"/>
</dbReference>
<dbReference type="KEGG" id="mgg:MPLG2_3754"/>
<evidence type="ECO:0000259" key="6">
    <source>
        <dbReference type="Pfam" id="PF14833"/>
    </source>
</evidence>
<dbReference type="Gene3D" id="1.10.1040.10">
    <property type="entry name" value="N-(1-d-carboxylethyl)-l-norvaline Dehydrogenase, domain 2"/>
    <property type="match status" value="1"/>
</dbReference>
<dbReference type="AlphaFoldDB" id="A0A2N9JL71"/>
<evidence type="ECO:0000256" key="2">
    <source>
        <dbReference type="ARBA" id="ARBA00023002"/>
    </source>
</evidence>
<evidence type="ECO:0000313" key="8">
    <source>
        <dbReference type="Proteomes" id="UP000238164"/>
    </source>
</evidence>
<dbReference type="RefSeq" id="WP_105187213.1">
    <property type="nucleotide sequence ID" value="NZ_BAAAGO010000037.1"/>
</dbReference>
<feature type="domain" description="3-hydroxyisobutyrate dehydrogenase-like NAD-binding" evidence="6">
    <location>
        <begin position="165"/>
        <end position="285"/>
    </location>
</feature>
<dbReference type="PIRSF" id="PIRSF000103">
    <property type="entry name" value="HIBADH"/>
    <property type="match status" value="1"/>
</dbReference>
<dbReference type="InterPro" id="IPR002204">
    <property type="entry name" value="3-OH-isobutyrate_DH-rel_CS"/>
</dbReference>
<dbReference type="GO" id="GO:0016491">
    <property type="term" value="F:oxidoreductase activity"/>
    <property type="evidence" value="ECO:0007669"/>
    <property type="project" value="UniProtKB-KW"/>
</dbReference>
<dbReference type="GO" id="GO:0016054">
    <property type="term" value="P:organic acid catabolic process"/>
    <property type="evidence" value="ECO:0007669"/>
    <property type="project" value="UniProtKB-ARBA"/>
</dbReference>
<keyword evidence="8" id="KW-1185">Reference proteome</keyword>
<comment type="similarity">
    <text evidence="1">Belongs to the HIBADH-related family.</text>
</comment>
<sequence>MARIAFIGLGRMGAGMAARLLAAGHEIVVHNRTSERGDALLAAGARWGNTPAEAATEADAVFVMVSDDDASRAVWLGPDGVLAHARQQAFAIECSTLSHSWVLELADACRAAGLRYLDCPVTGLPDAAAAGRLTLLVGATDDDLAAARDVLAPLADQIVHFGGVGTGTAYKLMVNLIGAVQIASVAEGLALAERVGLDLDQFAAVLATGQAASPQVVRNARRMAADAHDDVVFAGRLRRKDVDYARRLATELGAPAPFGRVAHDLLDDLIANGLGDLNESAIVELFRRPTDGRWPTTAEPAPDWALTQA</sequence>
<dbReference type="GO" id="GO:0050661">
    <property type="term" value="F:NADP binding"/>
    <property type="evidence" value="ECO:0007669"/>
    <property type="project" value="InterPro"/>
</dbReference>
<feature type="active site" evidence="4">
    <location>
        <position position="171"/>
    </location>
</feature>
<evidence type="ECO:0000256" key="4">
    <source>
        <dbReference type="PIRSR" id="PIRSR000103-1"/>
    </source>
</evidence>
<dbReference type="GO" id="GO:0051287">
    <property type="term" value="F:NAD binding"/>
    <property type="evidence" value="ECO:0007669"/>
    <property type="project" value="InterPro"/>
</dbReference>
<dbReference type="PROSITE" id="PS00895">
    <property type="entry name" value="3_HYDROXYISOBUT_DH"/>
    <property type="match status" value="1"/>
</dbReference>
<keyword evidence="3" id="KW-0520">NAD</keyword>
<organism evidence="7 8">
    <name type="scientific">Micropruina glycogenica</name>
    <dbReference type="NCBI Taxonomy" id="75385"/>
    <lineage>
        <taxon>Bacteria</taxon>
        <taxon>Bacillati</taxon>
        <taxon>Actinomycetota</taxon>
        <taxon>Actinomycetes</taxon>
        <taxon>Propionibacteriales</taxon>
        <taxon>Nocardioidaceae</taxon>
        <taxon>Micropruina</taxon>
    </lineage>
</organism>
<dbReference type="PANTHER" id="PTHR43060:SF15">
    <property type="entry name" value="3-HYDROXYISOBUTYRATE DEHYDROGENASE-LIKE 1, MITOCHONDRIAL-RELATED"/>
    <property type="match status" value="1"/>
</dbReference>
<dbReference type="InterPro" id="IPR006115">
    <property type="entry name" value="6PGDH_NADP-bd"/>
</dbReference>
<dbReference type="InterPro" id="IPR013328">
    <property type="entry name" value="6PGD_dom2"/>
</dbReference>
<dbReference type="Pfam" id="PF14833">
    <property type="entry name" value="NAD_binding_11"/>
    <property type="match status" value="1"/>
</dbReference>
<feature type="domain" description="6-phosphogluconate dehydrogenase NADP-binding" evidence="5">
    <location>
        <begin position="3"/>
        <end position="162"/>
    </location>
</feature>
<evidence type="ECO:0000259" key="5">
    <source>
        <dbReference type="Pfam" id="PF03446"/>
    </source>
</evidence>
<reference evidence="7 8" key="1">
    <citation type="submission" date="2018-02" db="EMBL/GenBank/DDBJ databases">
        <authorList>
            <person name="Cohen D.B."/>
            <person name="Kent A.D."/>
        </authorList>
    </citation>
    <scope>NUCLEOTIDE SEQUENCE [LARGE SCALE GENOMIC DNA]</scope>
    <source>
        <strain evidence="7">1</strain>
    </source>
</reference>
<dbReference type="Pfam" id="PF03446">
    <property type="entry name" value="NAD_binding_2"/>
    <property type="match status" value="1"/>
</dbReference>